<dbReference type="AlphaFoldDB" id="A0A832MLT9"/>
<accession>A0A832MLT9</accession>
<evidence type="ECO:0000256" key="6">
    <source>
        <dbReference type="ARBA" id="ARBA00022989"/>
    </source>
</evidence>
<keyword evidence="6 9" id="KW-1133">Transmembrane helix</keyword>
<feature type="region of interest" description="Disordered" evidence="8">
    <location>
        <begin position="1"/>
        <end position="32"/>
    </location>
</feature>
<keyword evidence="7 9" id="KW-0472">Membrane</keyword>
<dbReference type="Pfam" id="PF09721">
    <property type="entry name" value="Exosortase_EpsH"/>
    <property type="match status" value="1"/>
</dbReference>
<comment type="caution">
    <text evidence="10">The sequence shown here is derived from an EMBL/GenBank/DDBJ whole genome shotgun (WGS) entry which is preliminary data.</text>
</comment>
<feature type="transmembrane region" description="Helical" evidence="9">
    <location>
        <begin position="230"/>
        <end position="248"/>
    </location>
</feature>
<dbReference type="InterPro" id="IPR013426">
    <property type="entry name" value="EpsH-like"/>
</dbReference>
<comment type="subcellular location">
    <subcellularLocation>
        <location evidence="1">Cell membrane</location>
        <topology evidence="1">Multi-pass membrane protein</topology>
    </subcellularLocation>
</comment>
<reference evidence="10" key="1">
    <citation type="journal article" date="2020" name="mSystems">
        <title>Genome- and Community-Level Interaction Insights into Carbon Utilization and Element Cycling Functions of Hydrothermarchaeota in Hydrothermal Sediment.</title>
        <authorList>
            <person name="Zhou Z."/>
            <person name="Liu Y."/>
            <person name="Xu W."/>
            <person name="Pan J."/>
            <person name="Luo Z.H."/>
            <person name="Li M."/>
        </authorList>
    </citation>
    <scope>NUCLEOTIDE SEQUENCE [LARGE SCALE GENOMIC DNA]</scope>
    <source>
        <strain evidence="10">SpSt-381</strain>
    </source>
</reference>
<keyword evidence="3" id="KW-0645">Protease</keyword>
<evidence type="ECO:0000256" key="4">
    <source>
        <dbReference type="ARBA" id="ARBA00022692"/>
    </source>
</evidence>
<feature type="transmembrane region" description="Helical" evidence="9">
    <location>
        <begin position="255"/>
        <end position="283"/>
    </location>
</feature>
<evidence type="ECO:0000256" key="3">
    <source>
        <dbReference type="ARBA" id="ARBA00022670"/>
    </source>
</evidence>
<keyword evidence="5" id="KW-0378">Hydrolase</keyword>
<dbReference type="EMBL" id="DSQF01000012">
    <property type="protein sequence ID" value="HGZ43131.1"/>
    <property type="molecule type" value="Genomic_DNA"/>
</dbReference>
<evidence type="ECO:0000256" key="5">
    <source>
        <dbReference type="ARBA" id="ARBA00022801"/>
    </source>
</evidence>
<keyword evidence="4 9" id="KW-0812">Transmembrane</keyword>
<dbReference type="GO" id="GO:0006508">
    <property type="term" value="P:proteolysis"/>
    <property type="evidence" value="ECO:0007669"/>
    <property type="project" value="UniProtKB-KW"/>
</dbReference>
<evidence type="ECO:0000256" key="1">
    <source>
        <dbReference type="ARBA" id="ARBA00004651"/>
    </source>
</evidence>
<evidence type="ECO:0000256" key="2">
    <source>
        <dbReference type="ARBA" id="ARBA00022475"/>
    </source>
</evidence>
<protein>
    <submittedName>
        <fullName evidence="10">Exosortase/archaeosortase family protein</fullName>
    </submittedName>
</protein>
<keyword evidence="2" id="KW-1003">Cell membrane</keyword>
<feature type="transmembrane region" description="Helical" evidence="9">
    <location>
        <begin position="295"/>
        <end position="311"/>
    </location>
</feature>
<evidence type="ECO:0000256" key="7">
    <source>
        <dbReference type="ARBA" id="ARBA00023136"/>
    </source>
</evidence>
<evidence type="ECO:0000313" key="10">
    <source>
        <dbReference type="EMBL" id="HGZ43131.1"/>
    </source>
</evidence>
<dbReference type="InterPro" id="IPR019127">
    <property type="entry name" value="Exosortase"/>
</dbReference>
<dbReference type="NCBIfam" id="TIGR02602">
    <property type="entry name" value="8TM_EpsH"/>
    <property type="match status" value="1"/>
</dbReference>
<feature type="transmembrane region" description="Helical" evidence="9">
    <location>
        <begin position="162"/>
        <end position="181"/>
    </location>
</feature>
<feature type="transmembrane region" description="Helical" evidence="9">
    <location>
        <begin position="136"/>
        <end position="155"/>
    </location>
</feature>
<organism evidence="10">
    <name type="scientific">Eiseniibacteriota bacterium</name>
    <dbReference type="NCBI Taxonomy" id="2212470"/>
    <lineage>
        <taxon>Bacteria</taxon>
        <taxon>Candidatus Eiseniibacteriota</taxon>
    </lineage>
</organism>
<dbReference type="GO" id="GO:0005886">
    <property type="term" value="C:plasma membrane"/>
    <property type="evidence" value="ECO:0007669"/>
    <property type="project" value="UniProtKB-SubCell"/>
</dbReference>
<dbReference type="NCBIfam" id="TIGR04178">
    <property type="entry name" value="exo_archaeo"/>
    <property type="match status" value="1"/>
</dbReference>
<sequence>MVPRARGAAHGPRHPAAHRDRAGDGPGGELTVAHVSAPAAPAPAARIGARARAAGLAAAVVLLAAIYHRTAAQLWDTWTTNDTYSHGPLVPLVSAAALWARRSALRAASAAPDARGAWLVAAGCALHVLGVRADVFALQGWSLLPVLFGLVLAWFGPAAARAAAFPIAYLGFMLTFPPLVVNQLSFALKELAVALSTRAAEALGAVLQRDGMTLYLATGELRIEHPCSGLRSLLALLATGALLGWITPGGRARRLLLAGLSVPAAILANAVRLTAVVLVAHYGSVKQAAGAFHDASGYAVYLLALGLLLAARRALRPRAEAAA</sequence>
<name>A0A832MLT9_UNCEI</name>
<feature type="transmembrane region" description="Helical" evidence="9">
    <location>
        <begin position="53"/>
        <end position="71"/>
    </location>
</feature>
<evidence type="ECO:0000256" key="9">
    <source>
        <dbReference type="SAM" id="Phobius"/>
    </source>
</evidence>
<feature type="compositionally biased region" description="Low complexity" evidence="8">
    <location>
        <begin position="1"/>
        <end position="10"/>
    </location>
</feature>
<gene>
    <name evidence="10" type="ORF">ENR23_06850</name>
</gene>
<dbReference type="GO" id="GO:0008233">
    <property type="term" value="F:peptidase activity"/>
    <property type="evidence" value="ECO:0007669"/>
    <property type="project" value="UniProtKB-KW"/>
</dbReference>
<proteinExistence type="predicted"/>
<evidence type="ECO:0000256" key="8">
    <source>
        <dbReference type="SAM" id="MobiDB-lite"/>
    </source>
</evidence>
<dbReference type="InterPro" id="IPR026392">
    <property type="entry name" value="Exo/Archaeosortase_dom"/>
</dbReference>